<dbReference type="EMBL" id="BAABCN010000002">
    <property type="protein sequence ID" value="GAA3868536.1"/>
    <property type="molecule type" value="Genomic_DNA"/>
</dbReference>
<keyword evidence="2" id="KW-0812">Transmembrane</keyword>
<proteinExistence type="predicted"/>
<dbReference type="InterPro" id="IPR025445">
    <property type="entry name" value="DUF4191"/>
</dbReference>
<dbReference type="Pfam" id="PF13829">
    <property type="entry name" value="DUF4191"/>
    <property type="match status" value="1"/>
</dbReference>
<feature type="transmembrane region" description="Helical" evidence="2">
    <location>
        <begin position="91"/>
        <end position="112"/>
    </location>
</feature>
<evidence type="ECO:0000256" key="2">
    <source>
        <dbReference type="SAM" id="Phobius"/>
    </source>
</evidence>
<keyword evidence="4" id="KW-1185">Reference proteome</keyword>
<dbReference type="Proteomes" id="UP001501803">
    <property type="component" value="Unassembled WGS sequence"/>
</dbReference>
<protein>
    <submittedName>
        <fullName evidence="3">DUF4191 domain-containing protein</fullName>
    </submittedName>
</protein>
<comment type="caution">
    <text evidence="3">The sequence shown here is derived from an EMBL/GenBank/DDBJ whole genome shotgun (WGS) entry which is preliminary data.</text>
</comment>
<sequence length="264" mass="28249">MRPPSAASVAQGAGIGHATFGGLGSLRPMARSKDKTPRKPKEPGRLKQMWQVFQMTRRYDSKITLFLILAFLVPVALGLALAFIFSPGNVLSLVLWIVAGVLGGVLAMLIILGRRAEKAAYSQIEGQPGAVGAVLRSSLKRGWVGSEMPVAVNGKTQDAVYRAVGRGGVVLISEGPRSRTARMIDDERRKVAKVLGNVAVTTISVGPDEDAVPLHKLARRLTRIKPTLTKAEVLAVNNRLSSLGNALPIPKGVDPFKARPQRGR</sequence>
<feature type="transmembrane region" description="Helical" evidence="2">
    <location>
        <begin position="63"/>
        <end position="85"/>
    </location>
</feature>
<feature type="compositionally biased region" description="Basic and acidic residues" evidence="1">
    <location>
        <begin position="31"/>
        <end position="45"/>
    </location>
</feature>
<gene>
    <name evidence="3" type="ORF">GCM10022381_09870</name>
</gene>
<keyword evidence="2" id="KW-0472">Membrane</keyword>
<feature type="region of interest" description="Disordered" evidence="1">
    <location>
        <begin position="19"/>
        <end position="45"/>
    </location>
</feature>
<evidence type="ECO:0000256" key="1">
    <source>
        <dbReference type="SAM" id="MobiDB-lite"/>
    </source>
</evidence>
<reference evidence="4" key="1">
    <citation type="journal article" date="2019" name="Int. J. Syst. Evol. Microbiol.">
        <title>The Global Catalogue of Microorganisms (GCM) 10K type strain sequencing project: providing services to taxonomists for standard genome sequencing and annotation.</title>
        <authorList>
            <consortium name="The Broad Institute Genomics Platform"/>
            <consortium name="The Broad Institute Genome Sequencing Center for Infectious Disease"/>
            <person name="Wu L."/>
            <person name="Ma J."/>
        </authorList>
    </citation>
    <scope>NUCLEOTIDE SEQUENCE [LARGE SCALE GENOMIC DNA]</scope>
    <source>
        <strain evidence="4">JCM 17021</strain>
    </source>
</reference>
<keyword evidence="2" id="KW-1133">Transmembrane helix</keyword>
<name>A0ABP7K7Y4_9MICO</name>
<evidence type="ECO:0000313" key="3">
    <source>
        <dbReference type="EMBL" id="GAA3868536.1"/>
    </source>
</evidence>
<accession>A0ABP7K7Y4</accession>
<evidence type="ECO:0000313" key="4">
    <source>
        <dbReference type="Proteomes" id="UP001501803"/>
    </source>
</evidence>
<organism evidence="3 4">
    <name type="scientific">Leifsonia kafniensis</name>
    <dbReference type="NCBI Taxonomy" id="475957"/>
    <lineage>
        <taxon>Bacteria</taxon>
        <taxon>Bacillati</taxon>
        <taxon>Actinomycetota</taxon>
        <taxon>Actinomycetes</taxon>
        <taxon>Micrococcales</taxon>
        <taxon>Microbacteriaceae</taxon>
        <taxon>Leifsonia</taxon>
    </lineage>
</organism>